<dbReference type="GO" id="GO:0022857">
    <property type="term" value="F:transmembrane transporter activity"/>
    <property type="evidence" value="ECO:0007669"/>
    <property type="project" value="InterPro"/>
</dbReference>
<keyword evidence="3 4" id="KW-0472">Membrane</keyword>
<dbReference type="GO" id="GO:0016020">
    <property type="term" value="C:membrane"/>
    <property type="evidence" value="ECO:0007669"/>
    <property type="project" value="InterPro"/>
</dbReference>
<evidence type="ECO:0000256" key="2">
    <source>
        <dbReference type="ARBA" id="ARBA00022989"/>
    </source>
</evidence>
<evidence type="ECO:0000256" key="4">
    <source>
        <dbReference type="SAM" id="Phobius"/>
    </source>
</evidence>
<dbReference type="AlphaFoldDB" id="A0A565BU07"/>
<feature type="transmembrane region" description="Helical" evidence="4">
    <location>
        <begin position="105"/>
        <end position="130"/>
    </location>
</feature>
<sequence length="218" mass="24605">MVKFMIFLALPGQGQNVVYEAQHKPPMFRPCSRLLHNLTREDQSKRNARRFSRFPKNLMSRGAEEETVAWRYFYRDVVPFAAMVTIKCVMVGSNTLFKAATLRGLSFYVSVFYTCAVATLTLLPLSLIFGRSRTLPSANSPVFFKIVLLALIGFVSLIAGCKRIEYSSPTLASAMSNTPAFTFTLAVIFRIMKILTNHKQENNLSNFTTQLGHHHVGR</sequence>
<keyword evidence="2 4" id="KW-1133">Transmembrane helix</keyword>
<dbReference type="OrthoDB" id="1727045at2759"/>
<reference evidence="5" key="1">
    <citation type="submission" date="2019-07" db="EMBL/GenBank/DDBJ databases">
        <authorList>
            <person name="Dittberner H."/>
        </authorList>
    </citation>
    <scope>NUCLEOTIDE SEQUENCE [LARGE SCALE GENOMIC DNA]</scope>
</reference>
<keyword evidence="6" id="KW-1185">Reference proteome</keyword>
<dbReference type="InterPro" id="IPR030184">
    <property type="entry name" value="WAT1-related"/>
</dbReference>
<feature type="transmembrane region" description="Helical" evidence="4">
    <location>
        <begin position="142"/>
        <end position="159"/>
    </location>
</feature>
<evidence type="ECO:0000313" key="6">
    <source>
        <dbReference type="Proteomes" id="UP000489600"/>
    </source>
</evidence>
<gene>
    <name evidence="5" type="ORF">ANE_LOCUS15307</name>
</gene>
<dbReference type="EMBL" id="CABITT030000005">
    <property type="protein sequence ID" value="VVB04863.1"/>
    <property type="molecule type" value="Genomic_DNA"/>
</dbReference>
<feature type="transmembrane region" description="Helical" evidence="4">
    <location>
        <begin position="171"/>
        <end position="192"/>
    </location>
</feature>
<keyword evidence="1 4" id="KW-0812">Transmembrane</keyword>
<dbReference type="PANTHER" id="PTHR31218">
    <property type="entry name" value="WAT1-RELATED PROTEIN"/>
    <property type="match status" value="1"/>
</dbReference>
<evidence type="ECO:0000256" key="3">
    <source>
        <dbReference type="ARBA" id="ARBA00023136"/>
    </source>
</evidence>
<dbReference type="Proteomes" id="UP000489600">
    <property type="component" value="Unassembled WGS sequence"/>
</dbReference>
<name>A0A565BU07_9BRAS</name>
<proteinExistence type="predicted"/>
<organism evidence="5 6">
    <name type="scientific">Arabis nemorensis</name>
    <dbReference type="NCBI Taxonomy" id="586526"/>
    <lineage>
        <taxon>Eukaryota</taxon>
        <taxon>Viridiplantae</taxon>
        <taxon>Streptophyta</taxon>
        <taxon>Embryophyta</taxon>
        <taxon>Tracheophyta</taxon>
        <taxon>Spermatophyta</taxon>
        <taxon>Magnoliopsida</taxon>
        <taxon>eudicotyledons</taxon>
        <taxon>Gunneridae</taxon>
        <taxon>Pentapetalae</taxon>
        <taxon>rosids</taxon>
        <taxon>malvids</taxon>
        <taxon>Brassicales</taxon>
        <taxon>Brassicaceae</taxon>
        <taxon>Arabideae</taxon>
        <taxon>Arabis</taxon>
    </lineage>
</organism>
<evidence type="ECO:0000313" key="5">
    <source>
        <dbReference type="EMBL" id="VVB04863.1"/>
    </source>
</evidence>
<evidence type="ECO:0008006" key="7">
    <source>
        <dbReference type="Google" id="ProtNLM"/>
    </source>
</evidence>
<comment type="caution">
    <text evidence="5">The sequence shown here is derived from an EMBL/GenBank/DDBJ whole genome shotgun (WGS) entry which is preliminary data.</text>
</comment>
<protein>
    <recommendedName>
        <fullName evidence="7">WAT1-related protein</fullName>
    </recommendedName>
</protein>
<accession>A0A565BU07</accession>
<evidence type="ECO:0000256" key="1">
    <source>
        <dbReference type="ARBA" id="ARBA00022692"/>
    </source>
</evidence>